<comment type="caution">
    <text evidence="4">The sequence shown here is derived from an EMBL/GenBank/DDBJ whole genome shotgun (WGS) entry which is preliminary data.</text>
</comment>
<dbReference type="AlphaFoldDB" id="A0AA41RZ71"/>
<dbReference type="GO" id="GO:0009630">
    <property type="term" value="P:gravitropism"/>
    <property type="evidence" value="ECO:0007669"/>
    <property type="project" value="InterPro"/>
</dbReference>
<keyword evidence="5" id="KW-1185">Reference proteome</keyword>
<keyword evidence="1" id="KW-0341">Growth regulation</keyword>
<reference evidence="4" key="1">
    <citation type="submission" date="2022-03" db="EMBL/GenBank/DDBJ databases">
        <title>A functionally conserved STORR gene fusion in Papaver species that diverged 16.8 million years ago.</title>
        <authorList>
            <person name="Catania T."/>
        </authorList>
    </citation>
    <scope>NUCLEOTIDE SEQUENCE</scope>
    <source>
        <strain evidence="4">S-191538</strain>
    </source>
</reference>
<dbReference type="PANTHER" id="PTHR34045">
    <property type="entry name" value="OS03G0406300 PROTEIN"/>
    <property type="match status" value="1"/>
</dbReference>
<sequence length="299" mass="33841">MKIFGWMQSKLNGKQNIATKKPTNVVSTKNQNLHEPRKDEFSDWPHALLAIGTFGTKDSLKRDNEIVVVEDRQQDEPEEEENTSSSLEDQLDFTPEEVGKLQKELTKLLSRKPVEQTESQRRNGISTLPLDKFLNCPSSLEVDRTICEKLSDVANDNKDVIADLRRSISFVLGNNKATKDVCFDGNNNGALKKKSISFLLKKMFVCSSGFAAPAAPSLRDQMQLPESRMEKLLRAILNKKIHQRSSNASTSTKKYLENNNSRHISANIQMELENQLEESESHGSSKWDKTDSEFIVLEI</sequence>
<name>A0AA41RZ71_PAPNU</name>
<protein>
    <submittedName>
        <fullName evidence="4">Uncharacterized protein</fullName>
    </submittedName>
</protein>
<evidence type="ECO:0000313" key="4">
    <source>
        <dbReference type="EMBL" id="MCL7029814.1"/>
    </source>
</evidence>
<proteinExistence type="inferred from homology"/>
<accession>A0AA41RZ71</accession>
<dbReference type="EMBL" id="JAJJMA010094509">
    <property type="protein sequence ID" value="MCL7029814.1"/>
    <property type="molecule type" value="Genomic_DNA"/>
</dbReference>
<organism evidence="4 5">
    <name type="scientific">Papaver nudicaule</name>
    <name type="common">Iceland poppy</name>
    <dbReference type="NCBI Taxonomy" id="74823"/>
    <lineage>
        <taxon>Eukaryota</taxon>
        <taxon>Viridiplantae</taxon>
        <taxon>Streptophyta</taxon>
        <taxon>Embryophyta</taxon>
        <taxon>Tracheophyta</taxon>
        <taxon>Spermatophyta</taxon>
        <taxon>Magnoliopsida</taxon>
        <taxon>Ranunculales</taxon>
        <taxon>Papaveraceae</taxon>
        <taxon>Papaveroideae</taxon>
        <taxon>Papaver</taxon>
    </lineage>
</organism>
<dbReference type="InterPro" id="IPR044683">
    <property type="entry name" value="LAZY"/>
</dbReference>
<comment type="similarity">
    <text evidence="2">Belongs to the LAZY family.</text>
</comment>
<evidence type="ECO:0000313" key="5">
    <source>
        <dbReference type="Proteomes" id="UP001177140"/>
    </source>
</evidence>
<evidence type="ECO:0000256" key="1">
    <source>
        <dbReference type="ARBA" id="ARBA00022604"/>
    </source>
</evidence>
<gene>
    <name evidence="4" type="ORF">MKW94_012433</name>
</gene>
<dbReference type="GO" id="GO:0040008">
    <property type="term" value="P:regulation of growth"/>
    <property type="evidence" value="ECO:0007669"/>
    <property type="project" value="InterPro"/>
</dbReference>
<feature type="region of interest" description="Disordered" evidence="3">
    <location>
        <begin position="69"/>
        <end position="93"/>
    </location>
</feature>
<evidence type="ECO:0000256" key="2">
    <source>
        <dbReference type="ARBA" id="ARBA00024198"/>
    </source>
</evidence>
<evidence type="ECO:0000256" key="3">
    <source>
        <dbReference type="SAM" id="MobiDB-lite"/>
    </source>
</evidence>
<dbReference type="Proteomes" id="UP001177140">
    <property type="component" value="Unassembled WGS sequence"/>
</dbReference>
<dbReference type="PANTHER" id="PTHR34045:SF3">
    <property type="entry name" value="PROTEIN LAZY 4"/>
    <property type="match status" value="1"/>
</dbReference>